<dbReference type="CDD" id="cd05232">
    <property type="entry name" value="UDP_G4E_4_SDR_e"/>
    <property type="match status" value="1"/>
</dbReference>
<evidence type="ECO:0000259" key="3">
    <source>
        <dbReference type="Pfam" id="PF01370"/>
    </source>
</evidence>
<feature type="domain" description="NAD-dependent epimerase/dehydratase" evidence="3">
    <location>
        <begin position="4"/>
        <end position="223"/>
    </location>
</feature>
<dbReference type="PANTHER" id="PTHR43000">
    <property type="entry name" value="DTDP-D-GLUCOSE 4,6-DEHYDRATASE-RELATED"/>
    <property type="match status" value="1"/>
</dbReference>
<evidence type="ECO:0000313" key="5">
    <source>
        <dbReference type="Proteomes" id="UP001369082"/>
    </source>
</evidence>
<reference evidence="4 5" key="1">
    <citation type="submission" date="2024-02" db="EMBL/GenBank/DDBJ databases">
        <title>Bacteria isolated from the canopy kelp, Nereocystis luetkeana.</title>
        <authorList>
            <person name="Pfister C.A."/>
            <person name="Younker I.T."/>
            <person name="Light S.H."/>
        </authorList>
    </citation>
    <scope>NUCLEOTIDE SEQUENCE [LARGE SCALE GENOMIC DNA]</scope>
    <source>
        <strain evidence="4 5">TI.1.05</strain>
    </source>
</reference>
<sequence length="318" mass="34686">MKKIFITGANGFVGRLLASTMALDNTATILRSTRSNTCNDGDISVDFSKAFNIANHLSEVDVIIHCAARVHVMNDNADDPLAAFRAVNTQGTLRLAQQAAESGVKRFIFISSIKVNGESTEIGRPFTPHDNHIPVDPYGLSKYEAEAGLREIAQQSGMEVVIIRPPLVYGPGVQGNFLSMLKWMNKGLPLPLGGIADNKRSLVSLSNLVDLIITCIKHPNAANQTFLVSDDHDLSTTQLLAYIAQALKVSKRLLPIPSSWLKLGAKLVNKPAISERLCGSLQVDISHTKELLNWAPPNSQEASLRETANHFLAHHQKK</sequence>
<dbReference type="Gene3D" id="3.40.50.720">
    <property type="entry name" value="NAD(P)-binding Rossmann-like Domain"/>
    <property type="match status" value="1"/>
</dbReference>
<comment type="similarity">
    <text evidence="2">Belongs to the NAD(P)-dependent epimerase/dehydratase family.</text>
</comment>
<dbReference type="SUPFAM" id="SSF51735">
    <property type="entry name" value="NAD(P)-binding Rossmann-fold domains"/>
    <property type="match status" value="1"/>
</dbReference>
<dbReference type="InterPro" id="IPR036291">
    <property type="entry name" value="NAD(P)-bd_dom_sf"/>
</dbReference>
<comment type="caution">
    <text evidence="4">The sequence shown here is derived from an EMBL/GenBank/DDBJ whole genome shotgun (WGS) entry which is preliminary data.</text>
</comment>
<dbReference type="RefSeq" id="WP_341598419.1">
    <property type="nucleotide sequence ID" value="NZ_JBAKAZ010000048.1"/>
</dbReference>
<evidence type="ECO:0000256" key="2">
    <source>
        <dbReference type="ARBA" id="ARBA00007637"/>
    </source>
</evidence>
<dbReference type="EMBL" id="JBAKAZ010000048">
    <property type="protein sequence ID" value="MEL0630291.1"/>
    <property type="molecule type" value="Genomic_DNA"/>
</dbReference>
<dbReference type="InterPro" id="IPR001509">
    <property type="entry name" value="Epimerase_deHydtase"/>
</dbReference>
<evidence type="ECO:0000313" key="4">
    <source>
        <dbReference type="EMBL" id="MEL0630291.1"/>
    </source>
</evidence>
<organism evidence="4 5">
    <name type="scientific">Psychromonas aquatilis</name>
    <dbReference type="NCBI Taxonomy" id="2005072"/>
    <lineage>
        <taxon>Bacteria</taxon>
        <taxon>Pseudomonadati</taxon>
        <taxon>Pseudomonadota</taxon>
        <taxon>Gammaproteobacteria</taxon>
        <taxon>Alteromonadales</taxon>
        <taxon>Psychromonadaceae</taxon>
        <taxon>Psychromonas</taxon>
    </lineage>
</organism>
<comment type="pathway">
    <text evidence="1">Bacterial outer membrane biogenesis; LPS O-antigen biosynthesis.</text>
</comment>
<dbReference type="Pfam" id="PF01370">
    <property type="entry name" value="Epimerase"/>
    <property type="match status" value="1"/>
</dbReference>
<dbReference type="Proteomes" id="UP001369082">
    <property type="component" value="Unassembled WGS sequence"/>
</dbReference>
<proteinExistence type="inferred from homology"/>
<name>A0ABU9GSQ2_9GAMM</name>
<gene>
    <name evidence="4" type="ORF">V6256_11800</name>
</gene>
<keyword evidence="5" id="KW-1185">Reference proteome</keyword>
<accession>A0ABU9GSQ2</accession>
<evidence type="ECO:0000256" key="1">
    <source>
        <dbReference type="ARBA" id="ARBA00005125"/>
    </source>
</evidence>
<protein>
    <submittedName>
        <fullName evidence="4">SDR family oxidoreductase</fullName>
    </submittedName>
</protein>